<dbReference type="InterPro" id="IPR018485">
    <property type="entry name" value="FGGY_C"/>
</dbReference>
<keyword evidence="3 8" id="KW-0808">Transferase</keyword>
<feature type="active site" description="Proton acceptor" evidence="8">
    <location>
        <position position="233"/>
    </location>
</feature>
<proteinExistence type="inferred from homology"/>
<dbReference type="InterPro" id="IPR043129">
    <property type="entry name" value="ATPase_NBD"/>
</dbReference>
<dbReference type="NCBIfam" id="NF011601">
    <property type="entry name" value="PRK15027.1"/>
    <property type="match status" value="1"/>
</dbReference>
<dbReference type="EC" id="2.7.1.17" evidence="8 10"/>
<dbReference type="InterPro" id="IPR018483">
    <property type="entry name" value="Carb_kinase_FGGY_CS"/>
</dbReference>
<evidence type="ECO:0000256" key="1">
    <source>
        <dbReference type="ARBA" id="ARBA00009156"/>
    </source>
</evidence>
<evidence type="ECO:0000256" key="3">
    <source>
        <dbReference type="ARBA" id="ARBA00022679"/>
    </source>
</evidence>
<feature type="binding site" evidence="8">
    <location>
        <begin position="77"/>
        <end position="78"/>
    </location>
    <ligand>
        <name>substrate</name>
    </ligand>
</feature>
<evidence type="ECO:0000259" key="12">
    <source>
        <dbReference type="Pfam" id="PF02782"/>
    </source>
</evidence>
<dbReference type="PROSITE" id="PS00445">
    <property type="entry name" value="FGGY_KINASES_2"/>
    <property type="match status" value="1"/>
</dbReference>
<evidence type="ECO:0000256" key="7">
    <source>
        <dbReference type="ARBA" id="ARBA00023277"/>
    </source>
</evidence>
<feature type="domain" description="Carbohydrate kinase FGGY C-terminal" evidence="12">
    <location>
        <begin position="249"/>
        <end position="435"/>
    </location>
</feature>
<dbReference type="Pfam" id="PF00370">
    <property type="entry name" value="FGGY_N"/>
    <property type="match status" value="1"/>
</dbReference>
<evidence type="ECO:0000256" key="6">
    <source>
        <dbReference type="ARBA" id="ARBA00022840"/>
    </source>
</evidence>
<dbReference type="Proteomes" id="UP000000289">
    <property type="component" value="Chromosome"/>
</dbReference>
<comment type="catalytic activity">
    <reaction evidence="8 10">
        <text>D-xylulose + ATP = D-xylulose 5-phosphate + ADP + H(+)</text>
        <dbReference type="Rhea" id="RHEA:10964"/>
        <dbReference type="ChEBI" id="CHEBI:15378"/>
        <dbReference type="ChEBI" id="CHEBI:17140"/>
        <dbReference type="ChEBI" id="CHEBI:30616"/>
        <dbReference type="ChEBI" id="CHEBI:57737"/>
        <dbReference type="ChEBI" id="CHEBI:456216"/>
        <dbReference type="EC" id="2.7.1.17"/>
    </reaction>
</comment>
<keyword evidence="2 8" id="KW-0859">Xylose metabolism</keyword>
<evidence type="ECO:0000259" key="11">
    <source>
        <dbReference type="Pfam" id="PF00370"/>
    </source>
</evidence>
<dbReference type="GO" id="GO:0005524">
    <property type="term" value="F:ATP binding"/>
    <property type="evidence" value="ECO:0007669"/>
    <property type="project" value="UniProtKB-UniRule"/>
</dbReference>
<dbReference type="GO" id="GO:0042732">
    <property type="term" value="P:D-xylose metabolic process"/>
    <property type="evidence" value="ECO:0007669"/>
    <property type="project" value="UniProtKB-KW"/>
</dbReference>
<dbReference type="SUPFAM" id="SSF53067">
    <property type="entry name" value="Actin-like ATPase domain"/>
    <property type="match status" value="2"/>
</dbReference>
<accession>A0A0K0HG20</accession>
<comment type="function">
    <text evidence="8">Catalyzes the phosphorylation of D-xylulose to D-xylulose 5-phosphate.</text>
</comment>
<dbReference type="InterPro" id="IPR050406">
    <property type="entry name" value="FGGY_Carb_Kinase"/>
</dbReference>
<dbReference type="GO" id="GO:0005998">
    <property type="term" value="P:xylulose catabolic process"/>
    <property type="evidence" value="ECO:0007669"/>
    <property type="project" value="UniProtKB-UniRule"/>
</dbReference>
<dbReference type="PIRSF" id="PIRSF000538">
    <property type="entry name" value="GlpK"/>
    <property type="match status" value="1"/>
</dbReference>
<evidence type="ECO:0000256" key="8">
    <source>
        <dbReference type="HAMAP-Rule" id="MF_02220"/>
    </source>
</evidence>
<evidence type="ECO:0000256" key="5">
    <source>
        <dbReference type="ARBA" id="ARBA00022777"/>
    </source>
</evidence>
<dbReference type="GeneID" id="44982283"/>
<feature type="site" description="Important for activity" evidence="8">
    <location>
        <position position="6"/>
    </location>
</feature>
<dbReference type="GO" id="GO:0004856">
    <property type="term" value="F:D-xylulokinase activity"/>
    <property type="evidence" value="ECO:0007669"/>
    <property type="project" value="UniProtKB-UniRule"/>
</dbReference>
<evidence type="ECO:0000256" key="2">
    <source>
        <dbReference type="ARBA" id="ARBA00022629"/>
    </source>
</evidence>
<evidence type="ECO:0000256" key="4">
    <source>
        <dbReference type="ARBA" id="ARBA00022741"/>
    </source>
</evidence>
<organism evidence="13 14">
    <name type="scientific">Salmonella bongori (strain ATCC 43975 / DSM 13772 / NCTC 12419)</name>
    <dbReference type="NCBI Taxonomy" id="218493"/>
    <lineage>
        <taxon>Bacteria</taxon>
        <taxon>Pseudomonadati</taxon>
        <taxon>Pseudomonadota</taxon>
        <taxon>Gammaproteobacteria</taxon>
        <taxon>Enterobacterales</taxon>
        <taxon>Enterobacteriaceae</taxon>
        <taxon>Salmonella</taxon>
    </lineage>
</organism>
<sequence length="484" mass="52871">MYIGIDLGTSGVKVILLNEQGEVVASQTEKLTVSRPHPLWSEQEPEQWWQATDRAMKALGQQHSLREVRALGIAGQMHGATLLDKRQQVLRPAILWNDGRCGEECALLEQRVPQSRKITGNLMMPGFTAPKLLWVQRHEPDIFRQIDKVLLPKDYLRLRMTGDFASDMSDAAGTMWLDVARRDWSDVMLDACHLNRQQMPVLFEGSDITGTLLPKVADAWGMASVPVVAGGGDNAAGAVGVGMINAGQAMLSLGTSGVYFAVSEGFLSKPESAVHSFCHALPERWHLMSVMLSAASCLDWAAKLTGQVNVPALIAAAQQADDCADPIWFLPYLSGERTPHNNPQAKGVFFGLTHQHGPAELARAVLEGVGYALADGMDVVHACGDKPASVTLIGGGARSEYWRQMLSDISGLQLDYRTGGDVGPALGAARLAQIAINPEKSLAEILPQLPLEQAHFPDTQRHAMYQQRRETFRQLYQQLLPLMS</sequence>
<dbReference type="EMBL" id="FR877557">
    <property type="protein sequence ID" value="CCC32305.1"/>
    <property type="molecule type" value="Genomic_DNA"/>
</dbReference>
<evidence type="ECO:0000313" key="14">
    <source>
        <dbReference type="Proteomes" id="UP000000289"/>
    </source>
</evidence>
<evidence type="ECO:0000313" key="13">
    <source>
        <dbReference type="EMBL" id="CCC32305.1"/>
    </source>
</evidence>
<dbReference type="PANTHER" id="PTHR43095:SF6">
    <property type="entry name" value="XYLULOSE KINASE"/>
    <property type="match status" value="1"/>
</dbReference>
<keyword evidence="7 8" id="KW-0119">Carbohydrate metabolism</keyword>
<comment type="similarity">
    <text evidence="1 8 9">Belongs to the FGGY kinase family.</text>
</comment>
<name>A0A0K0HG20_SALBC</name>
<dbReference type="CDD" id="cd07808">
    <property type="entry name" value="ASKHA_NBD_FGGY_EcXK-like"/>
    <property type="match status" value="1"/>
</dbReference>
<dbReference type="NCBIfam" id="TIGR01312">
    <property type="entry name" value="XylB"/>
    <property type="match status" value="1"/>
</dbReference>
<keyword evidence="5 8" id="KW-0418">Kinase</keyword>
<dbReference type="KEGG" id="sbg:SBG_3254"/>
<keyword evidence="4 8" id="KW-0547">Nucleotide-binding</keyword>
<gene>
    <name evidence="8 10 13" type="primary">xylB</name>
    <name evidence="13" type="ordered locus">SBG_3254</name>
</gene>
<dbReference type="InterPro" id="IPR000577">
    <property type="entry name" value="Carb_kinase_FGGY"/>
</dbReference>
<dbReference type="Gene3D" id="3.30.420.40">
    <property type="match status" value="2"/>
</dbReference>
<dbReference type="AlphaFoldDB" id="A0A0K0HG20"/>
<evidence type="ECO:0000256" key="10">
    <source>
        <dbReference type="RuleBase" id="RU364073"/>
    </source>
</evidence>
<dbReference type="HAMAP" id="MF_02220">
    <property type="entry name" value="XylB"/>
    <property type="match status" value="1"/>
</dbReference>
<dbReference type="PROSITE" id="PS00933">
    <property type="entry name" value="FGGY_KINASES_1"/>
    <property type="match status" value="1"/>
</dbReference>
<feature type="domain" description="Carbohydrate kinase FGGY N-terminal" evidence="11">
    <location>
        <begin position="1"/>
        <end position="240"/>
    </location>
</feature>
<dbReference type="Pfam" id="PF02782">
    <property type="entry name" value="FGGY_C"/>
    <property type="match status" value="1"/>
</dbReference>
<keyword evidence="6 8" id="KW-0067">ATP-binding</keyword>
<dbReference type="eggNOG" id="COG1070">
    <property type="taxonomic scope" value="Bacteria"/>
</dbReference>
<reference evidence="13 14" key="1">
    <citation type="journal article" date="2011" name="PLoS Pathog.">
        <title>Salmonella bongori provides insights into the evolution of the Salmonellae.</title>
        <authorList>
            <person name="Fookes M."/>
            <person name="Schroeder G.N."/>
            <person name="Langridge G.C."/>
            <person name="Blondel C.J."/>
            <person name="Mammina C."/>
            <person name="Connor T.R."/>
            <person name="Seth-Smith H."/>
            <person name="Vernikos G.S."/>
            <person name="Robinson K.S."/>
            <person name="Sanders M."/>
            <person name="Petty N.K."/>
            <person name="Kingsley R.A."/>
            <person name="Baumler A.J."/>
            <person name="Nuccio S.P."/>
            <person name="Contreras I."/>
            <person name="Santiviago C.A."/>
            <person name="Maskell D."/>
            <person name="Barrow P."/>
            <person name="Humphrey T."/>
            <person name="Nastasi A."/>
            <person name="Roberts M."/>
            <person name="Frankel G."/>
            <person name="Parkhill J."/>
            <person name="Dougan G."/>
            <person name="Thomson N.R."/>
        </authorList>
    </citation>
    <scope>NUCLEOTIDE SEQUENCE [LARGE SCALE GENOMIC DNA]</scope>
    <source>
        <strain evidence="14">ATCC 43975 / DSM 13772 / NCTC 12419</strain>
    </source>
</reference>
<dbReference type="InterPro" id="IPR006000">
    <property type="entry name" value="Xylulokinase"/>
</dbReference>
<dbReference type="RefSeq" id="WP_000275405.1">
    <property type="nucleotide sequence ID" value="NC_015761.1"/>
</dbReference>
<evidence type="ECO:0000256" key="9">
    <source>
        <dbReference type="RuleBase" id="RU003733"/>
    </source>
</evidence>
<dbReference type="InterPro" id="IPR018484">
    <property type="entry name" value="FGGY_N"/>
</dbReference>
<protein>
    <recommendedName>
        <fullName evidence="8 10">Xylulose kinase</fullName>
        <shortName evidence="8 10">Xylulokinase</shortName>
        <ecNumber evidence="8 10">2.7.1.17</ecNumber>
    </recommendedName>
</protein>
<dbReference type="PANTHER" id="PTHR43095">
    <property type="entry name" value="SUGAR KINASE"/>
    <property type="match status" value="1"/>
</dbReference>